<protein>
    <recommendedName>
        <fullName evidence="3">Peptidyl-prolyl cis-trans isomerase</fullName>
        <shortName evidence="3">PPIase</shortName>
        <ecNumber evidence="3">5.2.1.8</ecNumber>
    </recommendedName>
</protein>
<dbReference type="InterPro" id="IPR029000">
    <property type="entry name" value="Cyclophilin-like_dom_sf"/>
</dbReference>
<keyword evidence="1 3" id="KW-0697">Rotamase</keyword>
<accession>A0A7W9A5D3</accession>
<dbReference type="InterPro" id="IPR002130">
    <property type="entry name" value="Cyclophilin-type_PPIase_dom"/>
</dbReference>
<dbReference type="CDD" id="cd00317">
    <property type="entry name" value="cyclophilin"/>
    <property type="match status" value="1"/>
</dbReference>
<evidence type="ECO:0000313" key="6">
    <source>
        <dbReference type="Proteomes" id="UP000548978"/>
    </source>
</evidence>
<dbReference type="OrthoDB" id="9807797at2"/>
<dbReference type="Gene3D" id="2.40.100.10">
    <property type="entry name" value="Cyclophilin-like"/>
    <property type="match status" value="1"/>
</dbReference>
<name>A0A7W9A5D3_9CAUL</name>
<evidence type="ECO:0000259" key="4">
    <source>
        <dbReference type="PROSITE" id="PS50072"/>
    </source>
</evidence>
<keyword evidence="6" id="KW-1185">Reference proteome</keyword>
<evidence type="ECO:0000256" key="3">
    <source>
        <dbReference type="RuleBase" id="RU363019"/>
    </source>
</evidence>
<comment type="similarity">
    <text evidence="3">Belongs to the cyclophilin-type PPIase family.</text>
</comment>
<evidence type="ECO:0000256" key="1">
    <source>
        <dbReference type="ARBA" id="ARBA00023110"/>
    </source>
</evidence>
<dbReference type="AlphaFoldDB" id="A0A7W9A5D3"/>
<dbReference type="PANTHER" id="PTHR45625">
    <property type="entry name" value="PEPTIDYL-PROLYL CIS-TRANS ISOMERASE-RELATED"/>
    <property type="match status" value="1"/>
</dbReference>
<dbReference type="Proteomes" id="UP000548978">
    <property type="component" value="Unassembled WGS sequence"/>
</dbReference>
<dbReference type="PANTHER" id="PTHR45625:SF4">
    <property type="entry name" value="PEPTIDYLPROLYL ISOMERASE DOMAIN AND WD REPEAT-CONTAINING PROTEIN 1"/>
    <property type="match status" value="1"/>
</dbReference>
<dbReference type="SUPFAM" id="SSF50891">
    <property type="entry name" value="Cyclophilin-like"/>
    <property type="match status" value="1"/>
</dbReference>
<organism evidence="5 6">
    <name type="scientific">Brevundimonas halotolerans</name>
    <dbReference type="NCBI Taxonomy" id="69670"/>
    <lineage>
        <taxon>Bacteria</taxon>
        <taxon>Pseudomonadati</taxon>
        <taxon>Pseudomonadota</taxon>
        <taxon>Alphaproteobacteria</taxon>
        <taxon>Caulobacterales</taxon>
        <taxon>Caulobacteraceae</taxon>
        <taxon>Brevundimonas</taxon>
    </lineage>
</organism>
<reference evidence="5 6" key="1">
    <citation type="submission" date="2020-08" db="EMBL/GenBank/DDBJ databases">
        <title>Genomic Encyclopedia of Type Strains, Phase IV (KMG-IV): sequencing the most valuable type-strain genomes for metagenomic binning, comparative biology and taxonomic classification.</title>
        <authorList>
            <person name="Goeker M."/>
        </authorList>
    </citation>
    <scope>NUCLEOTIDE SEQUENCE [LARGE SCALE GENOMIC DNA]</scope>
    <source>
        <strain evidence="5 6">DSM 24448</strain>
    </source>
</reference>
<keyword evidence="2 3" id="KW-0413">Isomerase</keyword>
<dbReference type="EMBL" id="JACIJB010000013">
    <property type="protein sequence ID" value="MBB5661653.1"/>
    <property type="molecule type" value="Genomic_DNA"/>
</dbReference>
<feature type="signal peptide" evidence="3">
    <location>
        <begin position="1"/>
        <end position="23"/>
    </location>
</feature>
<comment type="catalytic activity">
    <reaction evidence="3">
        <text>[protein]-peptidylproline (omega=180) = [protein]-peptidylproline (omega=0)</text>
        <dbReference type="Rhea" id="RHEA:16237"/>
        <dbReference type="Rhea" id="RHEA-COMP:10747"/>
        <dbReference type="Rhea" id="RHEA-COMP:10748"/>
        <dbReference type="ChEBI" id="CHEBI:83833"/>
        <dbReference type="ChEBI" id="CHEBI:83834"/>
        <dbReference type="EC" id="5.2.1.8"/>
    </reaction>
</comment>
<keyword evidence="3" id="KW-0732">Signal</keyword>
<dbReference type="RefSeq" id="WP_123286171.1">
    <property type="nucleotide sequence ID" value="NZ_JACIJB010000013.1"/>
</dbReference>
<dbReference type="InterPro" id="IPR044666">
    <property type="entry name" value="Cyclophilin_A-like"/>
</dbReference>
<feature type="domain" description="PPIase cyclophilin-type" evidence="4">
    <location>
        <begin position="45"/>
        <end position="235"/>
    </location>
</feature>
<gene>
    <name evidence="5" type="ORF">FHS65_002418</name>
</gene>
<feature type="chain" id="PRO_5031611969" description="Peptidyl-prolyl cis-trans isomerase" evidence="3">
    <location>
        <begin position="24"/>
        <end position="281"/>
    </location>
</feature>
<comment type="function">
    <text evidence="3">PPIases accelerate the folding of proteins. It catalyzes the cis-trans isomerization of proline imidic peptide bonds in oligopeptides.</text>
</comment>
<dbReference type="PRINTS" id="PR00153">
    <property type="entry name" value="CSAPPISMRASE"/>
</dbReference>
<proteinExistence type="inferred from homology"/>
<dbReference type="GO" id="GO:0003755">
    <property type="term" value="F:peptidyl-prolyl cis-trans isomerase activity"/>
    <property type="evidence" value="ECO:0007669"/>
    <property type="project" value="UniProtKB-UniRule"/>
</dbReference>
<sequence length="281" mass="29757">MKSRPALVLSALLLSAAPLPAVAQEASSWRTVPAERLLVVETSKGRVLVELFPDVAPAHVERVTTLADQGFYDGHTFHRVIEGFMAQTGDPMGTGGGGSELADVSAELNFRRGRDSGFVTVEGSGPGLRGIMRGLSVVTQPDSQMMVTADFKVGAQGVFCPGVVGMARAGSLDSANSQFFFMTGREDALNGIYTPFGRIVDGLDVVTTLKSGPESDNGRVGADPDTLVRVRLATALPERERPTVQVLRDGSPEAAEIIAETRAARGSNFNICDVQLPSRVQ</sequence>
<dbReference type="PROSITE" id="PS50072">
    <property type="entry name" value="CSA_PPIASE_2"/>
    <property type="match status" value="1"/>
</dbReference>
<evidence type="ECO:0000313" key="5">
    <source>
        <dbReference type="EMBL" id="MBB5661653.1"/>
    </source>
</evidence>
<evidence type="ECO:0000256" key="2">
    <source>
        <dbReference type="ARBA" id="ARBA00023235"/>
    </source>
</evidence>
<dbReference type="Pfam" id="PF00160">
    <property type="entry name" value="Pro_isomerase"/>
    <property type="match status" value="1"/>
</dbReference>
<comment type="caution">
    <text evidence="5">The sequence shown here is derived from an EMBL/GenBank/DDBJ whole genome shotgun (WGS) entry which is preliminary data.</text>
</comment>
<dbReference type="EC" id="5.2.1.8" evidence="3"/>